<dbReference type="PANTHER" id="PTHR42879:SF2">
    <property type="entry name" value="3-OXOACYL-[ACYL-CARRIER-PROTEIN] REDUCTASE FABG"/>
    <property type="match status" value="1"/>
</dbReference>
<sequence>MNPQYLTQSFGLQSRTALVTGSASGIGLAIATALGHAGARVLINDLRTQAADEAVQSLRAQGIQARAVCFDVADMAAVQAAAHRLEQDAWSVDILVSNAGNQNRKALVEMSREEWQQIQDVHVGGAFNCSRVFLPGMCARGFGRVVMTSSVSGQSTMPLIGAYSTAKAALGAMARAIAVEYGARGITANAIAPGFVRTEFTAGLQQREGFEDFLRQEVPQARWATPEDIAPVVLFLVSPAASYVNGQTLAIDGGLLAQM</sequence>
<evidence type="ECO:0000256" key="1">
    <source>
        <dbReference type="ARBA" id="ARBA00006484"/>
    </source>
</evidence>
<evidence type="ECO:0000313" key="3">
    <source>
        <dbReference type="EMBL" id="MDI9233257.1"/>
    </source>
</evidence>
<dbReference type="InterPro" id="IPR002347">
    <property type="entry name" value="SDR_fam"/>
</dbReference>
<dbReference type="InterPro" id="IPR050259">
    <property type="entry name" value="SDR"/>
</dbReference>
<feature type="domain" description="Ketoreductase" evidence="2">
    <location>
        <begin position="15"/>
        <end position="194"/>
    </location>
</feature>
<dbReference type="PANTHER" id="PTHR42879">
    <property type="entry name" value="3-OXOACYL-(ACYL-CARRIER-PROTEIN) REDUCTASE"/>
    <property type="match status" value="1"/>
</dbReference>
<evidence type="ECO:0000259" key="2">
    <source>
        <dbReference type="SMART" id="SM00822"/>
    </source>
</evidence>
<proteinExistence type="inferred from homology"/>
<accession>A0ABT6X570</accession>
<dbReference type="PRINTS" id="PR00080">
    <property type="entry name" value="SDRFAMILY"/>
</dbReference>
<name>A0ABT6X570_9BURK</name>
<dbReference type="InterPro" id="IPR057326">
    <property type="entry name" value="KR_dom"/>
</dbReference>
<dbReference type="SMART" id="SM00822">
    <property type="entry name" value="PKS_KR"/>
    <property type="match status" value="1"/>
</dbReference>
<keyword evidence="4" id="KW-1185">Reference proteome</keyword>
<dbReference type="SUPFAM" id="SSF51735">
    <property type="entry name" value="NAD(P)-binding Rossmann-fold domains"/>
    <property type="match status" value="1"/>
</dbReference>
<dbReference type="PROSITE" id="PS00061">
    <property type="entry name" value="ADH_SHORT"/>
    <property type="match status" value="1"/>
</dbReference>
<dbReference type="InterPro" id="IPR036291">
    <property type="entry name" value="NAD(P)-bd_dom_sf"/>
</dbReference>
<dbReference type="Gene3D" id="3.40.50.720">
    <property type="entry name" value="NAD(P)-binding Rossmann-like Domain"/>
    <property type="match status" value="1"/>
</dbReference>
<comment type="similarity">
    <text evidence="1">Belongs to the short-chain dehydrogenases/reductases (SDR) family.</text>
</comment>
<dbReference type="InterPro" id="IPR020904">
    <property type="entry name" value="Sc_DH/Rdtase_CS"/>
</dbReference>
<reference evidence="3" key="1">
    <citation type="submission" date="2023-05" db="EMBL/GenBank/DDBJ databases">
        <title>Limnohabitans sp. strain HM2-2 Genome sequencing and assembly.</title>
        <authorList>
            <person name="Jung Y."/>
        </authorList>
    </citation>
    <scope>NUCLEOTIDE SEQUENCE</scope>
    <source>
        <strain evidence="3">HM2-2</strain>
    </source>
</reference>
<dbReference type="RefSeq" id="WP_283223657.1">
    <property type="nucleotide sequence ID" value="NZ_JASGBH010000003.1"/>
</dbReference>
<gene>
    <name evidence="3" type="ORF">QLQ16_05330</name>
</gene>
<comment type="caution">
    <text evidence="3">The sequence shown here is derived from an EMBL/GenBank/DDBJ whole genome shotgun (WGS) entry which is preliminary data.</text>
</comment>
<dbReference type="Pfam" id="PF13561">
    <property type="entry name" value="adh_short_C2"/>
    <property type="match status" value="1"/>
</dbReference>
<protein>
    <submittedName>
        <fullName evidence="3">SDR family NAD(P)-dependent oxidoreductase</fullName>
    </submittedName>
</protein>
<dbReference type="EMBL" id="JASGBH010000003">
    <property type="protein sequence ID" value="MDI9233257.1"/>
    <property type="molecule type" value="Genomic_DNA"/>
</dbReference>
<organism evidence="3 4">
    <name type="scientific">Limnohabitans lacus</name>
    <dbReference type="NCBI Taxonomy" id="3045173"/>
    <lineage>
        <taxon>Bacteria</taxon>
        <taxon>Pseudomonadati</taxon>
        <taxon>Pseudomonadota</taxon>
        <taxon>Betaproteobacteria</taxon>
        <taxon>Burkholderiales</taxon>
        <taxon>Comamonadaceae</taxon>
        <taxon>Limnohabitans</taxon>
    </lineage>
</organism>
<dbReference type="PRINTS" id="PR00081">
    <property type="entry name" value="GDHRDH"/>
</dbReference>
<evidence type="ECO:0000313" key="4">
    <source>
        <dbReference type="Proteomes" id="UP001431902"/>
    </source>
</evidence>
<dbReference type="Proteomes" id="UP001431902">
    <property type="component" value="Unassembled WGS sequence"/>
</dbReference>